<name>A0A0W0Y465_9GAMM</name>
<dbReference type="RefSeq" id="WP_058506449.1">
    <property type="nucleotide sequence ID" value="NZ_CAAAIK010000019.1"/>
</dbReference>
<dbReference type="PROSITE" id="PS00485">
    <property type="entry name" value="A_DEAMINASE"/>
    <property type="match status" value="1"/>
</dbReference>
<reference evidence="7 8" key="1">
    <citation type="submission" date="2015-11" db="EMBL/GenBank/DDBJ databases">
        <title>Genomic analysis of 38 Legionella species identifies large and diverse effector repertoires.</title>
        <authorList>
            <person name="Burstein D."/>
            <person name="Amaro F."/>
            <person name="Zusman T."/>
            <person name="Lifshitz Z."/>
            <person name="Cohen O."/>
            <person name="Gilbert J.A."/>
            <person name="Pupko T."/>
            <person name="Shuman H.A."/>
            <person name="Segal G."/>
        </authorList>
    </citation>
    <scope>NUCLEOTIDE SEQUENCE [LARGE SCALE GENOMIC DNA]</scope>
    <source>
        <strain evidence="7 8">CDC#1442-AUS-E</strain>
    </source>
</reference>
<sequence length="533" mass="60739">MKNSIFTDQTPSSKAARPVIDLQGFEISSKQRPIPALPSLSEELLQNLGSHLENKFVAEDLINKLPKVDLHVHGEAGFITVRRAREIAARNGLQFREDLVHESGNLFKYRGVEDFQGFLNDFFEISDFIRTPQDIEEIAYDFYRYCYENNVIFALPGISWVQCKKYMSFIDFNQAYNRALVRGMQDFGEISVLRLRYYQERHHYPEPFNEIWENLKKCPNGLITTIGLAGNEGPFPFELFKDFYKEGRALRLSANNPAWYFTAHMEKSSDAKTILESTELLDWVAHGQNSADEEEYLNTMKEKGVTLESCPISDITVYPNEIPGLEKHKQFIKFLEKQIISLNSDDPAFFGGVDRVYRQVFTAKLADLSQLLQCTVNGLLPAQHATQEELKKNQPVFYQDQQRIAMAGLLKVQFFQYYCMMLPALLNLSSKTAKKLFAIDLKTSEASLAELLAEFRDIADESITNALSGMLQCKCKIRSLTQAVLQTMADLNKVYIQKCENAESNQDDNEADDKNDFGHAAASTILCLNGMLS</sequence>
<dbReference type="InterPro" id="IPR006650">
    <property type="entry name" value="A/AMP_deam_AS"/>
</dbReference>
<dbReference type="Gene3D" id="3.20.20.140">
    <property type="entry name" value="Metal-dependent hydrolases"/>
    <property type="match status" value="1"/>
</dbReference>
<evidence type="ECO:0000256" key="1">
    <source>
        <dbReference type="ARBA" id="ARBA00001947"/>
    </source>
</evidence>
<dbReference type="PANTHER" id="PTHR43114">
    <property type="entry name" value="ADENINE DEAMINASE"/>
    <property type="match status" value="1"/>
</dbReference>
<dbReference type="GO" id="GO:0006146">
    <property type="term" value="P:adenine catabolic process"/>
    <property type="evidence" value="ECO:0007669"/>
    <property type="project" value="TreeGrafter"/>
</dbReference>
<dbReference type="InterPro" id="IPR006330">
    <property type="entry name" value="Ado/ade_deaminase"/>
</dbReference>
<dbReference type="Pfam" id="PF00962">
    <property type="entry name" value="A_deaminase"/>
    <property type="match status" value="1"/>
</dbReference>
<dbReference type="InterPro" id="IPR032466">
    <property type="entry name" value="Metal_Hydrolase"/>
</dbReference>
<keyword evidence="4 7" id="KW-0378">Hydrolase</keyword>
<dbReference type="GO" id="GO:0043103">
    <property type="term" value="P:hypoxanthine salvage"/>
    <property type="evidence" value="ECO:0007669"/>
    <property type="project" value="TreeGrafter"/>
</dbReference>
<feature type="domain" description="Adenosine deaminase" evidence="6">
    <location>
        <begin position="66"/>
        <end position="379"/>
    </location>
</feature>
<dbReference type="GO" id="GO:0009168">
    <property type="term" value="P:purine ribonucleoside monophosphate biosynthetic process"/>
    <property type="evidence" value="ECO:0007669"/>
    <property type="project" value="InterPro"/>
</dbReference>
<accession>A0A0W0Y465</accession>
<dbReference type="OrthoDB" id="105475at2"/>
<evidence type="ECO:0000259" key="6">
    <source>
        <dbReference type="Pfam" id="PF00962"/>
    </source>
</evidence>
<comment type="similarity">
    <text evidence="2">Belongs to the metallo-dependent hydrolases superfamily. Adenosine and AMP deaminases family.</text>
</comment>
<dbReference type="SUPFAM" id="SSF51556">
    <property type="entry name" value="Metallo-dependent hydrolases"/>
    <property type="match status" value="1"/>
</dbReference>
<evidence type="ECO:0000256" key="3">
    <source>
        <dbReference type="ARBA" id="ARBA00022723"/>
    </source>
</evidence>
<keyword evidence="3" id="KW-0479">Metal-binding</keyword>
<comment type="cofactor">
    <cofactor evidence="1">
        <name>Zn(2+)</name>
        <dbReference type="ChEBI" id="CHEBI:29105"/>
    </cofactor>
</comment>
<dbReference type="GO" id="GO:0005829">
    <property type="term" value="C:cytosol"/>
    <property type="evidence" value="ECO:0007669"/>
    <property type="project" value="TreeGrafter"/>
</dbReference>
<proteinExistence type="inferred from homology"/>
<dbReference type="Proteomes" id="UP000054618">
    <property type="component" value="Unassembled WGS sequence"/>
</dbReference>
<evidence type="ECO:0000256" key="4">
    <source>
        <dbReference type="ARBA" id="ARBA00022801"/>
    </source>
</evidence>
<dbReference type="STRING" id="45073.Lqui_0315"/>
<dbReference type="InterPro" id="IPR001365">
    <property type="entry name" value="A_deaminase_dom"/>
</dbReference>
<dbReference type="EMBL" id="LNYS01000006">
    <property type="protein sequence ID" value="KTD51471.1"/>
    <property type="molecule type" value="Genomic_DNA"/>
</dbReference>
<evidence type="ECO:0000256" key="2">
    <source>
        <dbReference type="ARBA" id="ARBA00006676"/>
    </source>
</evidence>
<keyword evidence="8" id="KW-1185">Reference proteome</keyword>
<protein>
    <submittedName>
        <fullName evidence="7">Adenosine deaminase</fullName>
        <ecNumber evidence="7">3.5.4.4</ecNumber>
    </submittedName>
</protein>
<dbReference type="PANTHER" id="PTHR43114:SF6">
    <property type="entry name" value="ADENINE DEAMINASE"/>
    <property type="match status" value="1"/>
</dbReference>
<dbReference type="GO" id="GO:0000034">
    <property type="term" value="F:adenine deaminase activity"/>
    <property type="evidence" value="ECO:0007669"/>
    <property type="project" value="TreeGrafter"/>
</dbReference>
<evidence type="ECO:0000313" key="8">
    <source>
        <dbReference type="Proteomes" id="UP000054618"/>
    </source>
</evidence>
<dbReference type="GO" id="GO:0046872">
    <property type="term" value="F:metal ion binding"/>
    <property type="evidence" value="ECO:0007669"/>
    <property type="project" value="UniProtKB-KW"/>
</dbReference>
<dbReference type="PATRIC" id="fig|45073.5.peg.339"/>
<evidence type="ECO:0000256" key="5">
    <source>
        <dbReference type="ARBA" id="ARBA00022833"/>
    </source>
</evidence>
<comment type="caution">
    <text evidence="7">The sequence shown here is derived from an EMBL/GenBank/DDBJ whole genome shotgun (WGS) entry which is preliminary data.</text>
</comment>
<dbReference type="EC" id="3.5.4.4" evidence="7"/>
<evidence type="ECO:0000313" key="7">
    <source>
        <dbReference type="EMBL" id="KTD51471.1"/>
    </source>
</evidence>
<organism evidence="7 8">
    <name type="scientific">Legionella quinlivanii</name>
    <dbReference type="NCBI Taxonomy" id="45073"/>
    <lineage>
        <taxon>Bacteria</taxon>
        <taxon>Pseudomonadati</taxon>
        <taxon>Pseudomonadota</taxon>
        <taxon>Gammaproteobacteria</taxon>
        <taxon>Legionellales</taxon>
        <taxon>Legionellaceae</taxon>
        <taxon>Legionella</taxon>
    </lineage>
</organism>
<gene>
    <name evidence="7" type="primary">add_1</name>
    <name evidence="7" type="ORF">Lqui_0315</name>
</gene>
<keyword evidence="5" id="KW-0862">Zinc</keyword>
<dbReference type="AlphaFoldDB" id="A0A0W0Y465"/>